<keyword evidence="1" id="KW-0645">Protease</keyword>
<feature type="domain" description="Peptidase M20 dimerisation" evidence="5">
    <location>
        <begin position="42"/>
        <end position="187"/>
    </location>
</feature>
<gene>
    <name evidence="6" type="ORF">HER39_09810</name>
</gene>
<proteinExistence type="predicted"/>
<evidence type="ECO:0000256" key="4">
    <source>
        <dbReference type="SAM" id="MobiDB-lite"/>
    </source>
</evidence>
<dbReference type="PANTHER" id="PTHR43270:SF12">
    <property type="entry name" value="SUCCINYL-DIAMINOPIMELATE DESUCCINYLASE"/>
    <property type="match status" value="1"/>
</dbReference>
<dbReference type="SUPFAM" id="SSF53187">
    <property type="entry name" value="Zn-dependent exopeptidases"/>
    <property type="match status" value="1"/>
</dbReference>
<reference evidence="6 7" key="1">
    <citation type="submission" date="2020-04" db="EMBL/GenBank/DDBJ databases">
        <authorList>
            <person name="Liu S."/>
        </authorList>
    </citation>
    <scope>NUCLEOTIDE SEQUENCE [LARGE SCALE GENOMIC DNA]</scope>
    <source>
        <strain evidence="6 7">CGMCC 1.15091</strain>
    </source>
</reference>
<accession>A0ABX1JQ56</accession>
<evidence type="ECO:0000256" key="3">
    <source>
        <dbReference type="ARBA" id="ARBA00022801"/>
    </source>
</evidence>
<evidence type="ECO:0000256" key="1">
    <source>
        <dbReference type="ARBA" id="ARBA00022670"/>
    </source>
</evidence>
<dbReference type="EMBL" id="JAAZSR010000136">
    <property type="protein sequence ID" value="NKX50856.1"/>
    <property type="molecule type" value="Genomic_DNA"/>
</dbReference>
<dbReference type="Gene3D" id="3.30.70.360">
    <property type="match status" value="1"/>
</dbReference>
<keyword evidence="2" id="KW-0479">Metal-binding</keyword>
<protein>
    <submittedName>
        <fullName evidence="6">Peptidase dimerization domain-containing protein</fullName>
    </submittedName>
</protein>
<dbReference type="Proteomes" id="UP000523795">
    <property type="component" value="Unassembled WGS sequence"/>
</dbReference>
<evidence type="ECO:0000259" key="5">
    <source>
        <dbReference type="Pfam" id="PF07687"/>
    </source>
</evidence>
<dbReference type="PANTHER" id="PTHR43270">
    <property type="entry name" value="BETA-ALA-HIS DIPEPTIDASE"/>
    <property type="match status" value="1"/>
</dbReference>
<dbReference type="NCBIfam" id="NF005914">
    <property type="entry name" value="PRK07907.1"/>
    <property type="match status" value="1"/>
</dbReference>
<evidence type="ECO:0000256" key="2">
    <source>
        <dbReference type="ARBA" id="ARBA00022723"/>
    </source>
</evidence>
<dbReference type="InterPro" id="IPR051458">
    <property type="entry name" value="Cyt/Met_Dipeptidase"/>
</dbReference>
<keyword evidence="7" id="KW-1185">Reference proteome</keyword>
<sequence>MRLADAGQAARRARDLLRADTIIVADSGNWQIGVPAVTASLRGLVDATVEVRVLDHGLHSGTFGGPALDALTLLARLIATFHDDDGKVAVAGLPAADNPGAGISEEQFRADSRMRPGARLAGSGSIASRLWTQPALSVIGLDAPVVAVASNTLLPAASAKVSLRIAPGTDPARAMEALRRHVQANAPFGAGISFTPGAMTATFAADISADAARSALWVMKQAWGVDPVAAGVGGSIPVVSEFAGRFPQAQVLITDAEDPDSRAPEPNESIHVGDFRNAILAEALLWARINNPARRQTRAGRQPTAPGAGPSPHQAGPRSTGPAPG</sequence>
<evidence type="ECO:0000313" key="6">
    <source>
        <dbReference type="EMBL" id="NKX50856.1"/>
    </source>
</evidence>
<evidence type="ECO:0000313" key="7">
    <source>
        <dbReference type="Proteomes" id="UP000523795"/>
    </source>
</evidence>
<feature type="region of interest" description="Disordered" evidence="4">
    <location>
        <begin position="292"/>
        <end position="325"/>
    </location>
</feature>
<comment type="caution">
    <text evidence="6">The sequence shown here is derived from an EMBL/GenBank/DDBJ whole genome shotgun (WGS) entry which is preliminary data.</text>
</comment>
<dbReference type="Gene3D" id="3.40.630.10">
    <property type="entry name" value="Zn peptidases"/>
    <property type="match status" value="1"/>
</dbReference>
<keyword evidence="3" id="KW-0378">Hydrolase</keyword>
<dbReference type="Pfam" id="PF07687">
    <property type="entry name" value="M20_dimer"/>
    <property type="match status" value="1"/>
</dbReference>
<name>A0ABX1JQ56_9MICC</name>
<dbReference type="InterPro" id="IPR011650">
    <property type="entry name" value="Peptidase_M20_dimer"/>
</dbReference>
<organism evidence="6 7">
    <name type="scientific">Arthrobacter deserti</name>
    <dbReference type="NCBI Taxonomy" id="1742687"/>
    <lineage>
        <taxon>Bacteria</taxon>
        <taxon>Bacillati</taxon>
        <taxon>Actinomycetota</taxon>
        <taxon>Actinomycetes</taxon>
        <taxon>Micrococcales</taxon>
        <taxon>Micrococcaceae</taxon>
        <taxon>Arthrobacter</taxon>
    </lineage>
</organism>